<dbReference type="AlphaFoldDB" id="A0A834YTC1"/>
<proteinExistence type="predicted"/>
<feature type="domain" description="RNase H type-1" evidence="2">
    <location>
        <begin position="21"/>
        <end position="96"/>
    </location>
</feature>
<dbReference type="InterPro" id="IPR002156">
    <property type="entry name" value="RNaseH_domain"/>
</dbReference>
<comment type="caution">
    <text evidence="3">The sequence shown here is derived from an EMBL/GenBank/DDBJ whole genome shotgun (WGS) entry which is preliminary data.</text>
</comment>
<name>A0A834YTC1_TETSI</name>
<dbReference type="EMBL" id="JABCRI010000013">
    <property type="protein sequence ID" value="KAF8395154.1"/>
    <property type="molecule type" value="Genomic_DNA"/>
</dbReference>
<evidence type="ECO:0000313" key="4">
    <source>
        <dbReference type="Proteomes" id="UP000655225"/>
    </source>
</evidence>
<evidence type="ECO:0000259" key="2">
    <source>
        <dbReference type="Pfam" id="PF13456"/>
    </source>
</evidence>
<accession>A0A834YTC1</accession>
<keyword evidence="4" id="KW-1185">Reference proteome</keyword>
<feature type="transmembrane region" description="Helical" evidence="1">
    <location>
        <begin position="20"/>
        <end position="41"/>
    </location>
</feature>
<keyword evidence="1" id="KW-0472">Membrane</keyword>
<keyword evidence="1" id="KW-1133">Transmembrane helix</keyword>
<gene>
    <name evidence="3" type="ORF">HHK36_019095</name>
</gene>
<keyword evidence="1" id="KW-0812">Transmembrane</keyword>
<dbReference type="GO" id="GO:0003676">
    <property type="term" value="F:nucleic acid binding"/>
    <property type="evidence" value="ECO:0007669"/>
    <property type="project" value="InterPro"/>
</dbReference>
<evidence type="ECO:0000256" key="1">
    <source>
        <dbReference type="SAM" id="Phobius"/>
    </source>
</evidence>
<dbReference type="Proteomes" id="UP000655225">
    <property type="component" value="Unassembled WGS sequence"/>
</dbReference>
<reference evidence="3 4" key="1">
    <citation type="submission" date="2020-04" db="EMBL/GenBank/DDBJ databases">
        <title>Plant Genome Project.</title>
        <authorList>
            <person name="Zhang R.-G."/>
        </authorList>
    </citation>
    <scope>NUCLEOTIDE SEQUENCE [LARGE SCALE GENOMIC DNA]</scope>
    <source>
        <strain evidence="3">YNK0</strain>
        <tissue evidence="3">Leaf</tissue>
    </source>
</reference>
<organism evidence="3 4">
    <name type="scientific">Tetracentron sinense</name>
    <name type="common">Spur-leaf</name>
    <dbReference type="NCBI Taxonomy" id="13715"/>
    <lineage>
        <taxon>Eukaryota</taxon>
        <taxon>Viridiplantae</taxon>
        <taxon>Streptophyta</taxon>
        <taxon>Embryophyta</taxon>
        <taxon>Tracheophyta</taxon>
        <taxon>Spermatophyta</taxon>
        <taxon>Magnoliopsida</taxon>
        <taxon>Trochodendrales</taxon>
        <taxon>Trochodendraceae</taxon>
        <taxon>Tetracentron</taxon>
    </lineage>
</organism>
<dbReference type="GO" id="GO:0004523">
    <property type="term" value="F:RNA-DNA hybrid ribonuclease activity"/>
    <property type="evidence" value="ECO:0007669"/>
    <property type="project" value="InterPro"/>
</dbReference>
<protein>
    <recommendedName>
        <fullName evidence="2">RNase H type-1 domain-containing protein</fullName>
    </recommendedName>
</protein>
<dbReference type="Pfam" id="PF13456">
    <property type="entry name" value="RVT_3"/>
    <property type="match status" value="1"/>
</dbReference>
<evidence type="ECO:0000313" key="3">
    <source>
        <dbReference type="EMBL" id="KAF8395154.1"/>
    </source>
</evidence>
<sequence length="127" mass="13706">MEEVAWYCESKDVNRACLAVAVRSALIIALSLGCWRVLFLFDAQVLVDSLVGKSCAVHWEVLVVVDDIREVLAEERAFGILHTPSSANVYAHRLAAYGSSLSASSSFDMVSQSLGVQENSCAPPSSL</sequence>